<dbReference type="Pfam" id="PF00026">
    <property type="entry name" value="Asp"/>
    <property type="match status" value="1"/>
</dbReference>
<feature type="signal peptide" evidence="7">
    <location>
        <begin position="1"/>
        <end position="17"/>
    </location>
</feature>
<dbReference type="PANTHER" id="PTHR47966">
    <property type="entry name" value="BETA-SITE APP-CLEAVING ENZYME, ISOFORM A-RELATED"/>
    <property type="match status" value="1"/>
</dbReference>
<keyword evidence="4 6" id="KW-0378">Hydrolase</keyword>
<evidence type="ECO:0000256" key="1">
    <source>
        <dbReference type="ARBA" id="ARBA00007447"/>
    </source>
</evidence>
<dbReference type="PROSITE" id="PS00141">
    <property type="entry name" value="ASP_PROTEASE"/>
    <property type="match status" value="1"/>
</dbReference>
<comment type="caution">
    <text evidence="9">The sequence shown here is derived from an EMBL/GenBank/DDBJ whole genome shotgun (WGS) entry which is preliminary data.</text>
</comment>
<accession>A0AAJ0FLM8</accession>
<name>A0AAJ0FLM8_9PEZI</name>
<reference evidence="9" key="1">
    <citation type="submission" date="2023-06" db="EMBL/GenBank/DDBJ databases">
        <title>Genome-scale phylogeny and comparative genomics of the fungal order Sordariales.</title>
        <authorList>
            <consortium name="Lawrence Berkeley National Laboratory"/>
            <person name="Hensen N."/>
            <person name="Bonometti L."/>
            <person name="Westerberg I."/>
            <person name="Brannstrom I.O."/>
            <person name="Guillou S."/>
            <person name="Cros-Aarteil S."/>
            <person name="Calhoun S."/>
            <person name="Haridas S."/>
            <person name="Kuo A."/>
            <person name="Mondo S."/>
            <person name="Pangilinan J."/>
            <person name="Riley R."/>
            <person name="Labutti K."/>
            <person name="Andreopoulos B."/>
            <person name="Lipzen A."/>
            <person name="Chen C."/>
            <person name="Yanf M."/>
            <person name="Daum C."/>
            <person name="Ng V."/>
            <person name="Clum A."/>
            <person name="Steindorff A."/>
            <person name="Ohm R."/>
            <person name="Martin F."/>
            <person name="Silar P."/>
            <person name="Natvig D."/>
            <person name="Lalanne C."/>
            <person name="Gautier V."/>
            <person name="Ament-Velasquez S.L."/>
            <person name="Kruys A."/>
            <person name="Hutchinson M.I."/>
            <person name="Powell A.J."/>
            <person name="Barry K."/>
            <person name="Miller A.N."/>
            <person name="Grigoriev I.V."/>
            <person name="Debuchy R."/>
            <person name="Gladieux P."/>
            <person name="Thoren M.H."/>
            <person name="Johannesson H."/>
        </authorList>
    </citation>
    <scope>NUCLEOTIDE SEQUENCE</scope>
    <source>
        <strain evidence="9">8032-3</strain>
    </source>
</reference>
<dbReference type="RefSeq" id="XP_060288994.1">
    <property type="nucleotide sequence ID" value="XM_060430810.1"/>
</dbReference>
<dbReference type="InterPro" id="IPR021109">
    <property type="entry name" value="Peptidase_aspartic_dom_sf"/>
</dbReference>
<evidence type="ECO:0000313" key="10">
    <source>
        <dbReference type="Proteomes" id="UP001244011"/>
    </source>
</evidence>
<feature type="active site" evidence="5">
    <location>
        <position position="106"/>
    </location>
</feature>
<dbReference type="Gene3D" id="2.40.70.10">
    <property type="entry name" value="Acid Proteases"/>
    <property type="match status" value="2"/>
</dbReference>
<evidence type="ECO:0000256" key="7">
    <source>
        <dbReference type="SAM" id="SignalP"/>
    </source>
</evidence>
<dbReference type="InterPro" id="IPR001969">
    <property type="entry name" value="Aspartic_peptidase_AS"/>
</dbReference>
<evidence type="ECO:0000256" key="3">
    <source>
        <dbReference type="ARBA" id="ARBA00022750"/>
    </source>
</evidence>
<dbReference type="Proteomes" id="UP001244011">
    <property type="component" value="Unassembled WGS sequence"/>
</dbReference>
<keyword evidence="7" id="KW-0732">Signal</keyword>
<dbReference type="EMBL" id="MU838997">
    <property type="protein sequence ID" value="KAK1772781.1"/>
    <property type="molecule type" value="Genomic_DNA"/>
</dbReference>
<proteinExistence type="inferred from homology"/>
<dbReference type="AlphaFoldDB" id="A0AAJ0FLM8"/>
<gene>
    <name evidence="9" type="ORF">QBC33DRAFT_575238</name>
</gene>
<dbReference type="GO" id="GO:0004190">
    <property type="term" value="F:aspartic-type endopeptidase activity"/>
    <property type="evidence" value="ECO:0007669"/>
    <property type="project" value="UniProtKB-KW"/>
</dbReference>
<dbReference type="GO" id="GO:0006508">
    <property type="term" value="P:proteolysis"/>
    <property type="evidence" value="ECO:0007669"/>
    <property type="project" value="UniProtKB-KW"/>
</dbReference>
<evidence type="ECO:0000256" key="6">
    <source>
        <dbReference type="RuleBase" id="RU000454"/>
    </source>
</evidence>
<dbReference type="InterPro" id="IPR033121">
    <property type="entry name" value="PEPTIDASE_A1"/>
</dbReference>
<organism evidence="9 10">
    <name type="scientific">Phialemonium atrogriseum</name>
    <dbReference type="NCBI Taxonomy" id="1093897"/>
    <lineage>
        <taxon>Eukaryota</taxon>
        <taxon>Fungi</taxon>
        <taxon>Dikarya</taxon>
        <taxon>Ascomycota</taxon>
        <taxon>Pezizomycotina</taxon>
        <taxon>Sordariomycetes</taxon>
        <taxon>Sordariomycetidae</taxon>
        <taxon>Cephalothecales</taxon>
        <taxon>Cephalothecaceae</taxon>
        <taxon>Phialemonium</taxon>
    </lineage>
</organism>
<keyword evidence="10" id="KW-1185">Reference proteome</keyword>
<keyword evidence="2 6" id="KW-0645">Protease</keyword>
<protein>
    <submittedName>
        <fullName evidence="9">Acid protease</fullName>
    </submittedName>
</protein>
<evidence type="ECO:0000256" key="5">
    <source>
        <dbReference type="PIRSR" id="PIRSR601461-1"/>
    </source>
</evidence>
<dbReference type="PRINTS" id="PR00792">
    <property type="entry name" value="PEPSIN"/>
</dbReference>
<feature type="domain" description="Peptidase A1" evidence="8">
    <location>
        <begin position="88"/>
        <end position="405"/>
    </location>
</feature>
<dbReference type="CDD" id="cd06097">
    <property type="entry name" value="Aspergillopepsin_like"/>
    <property type="match status" value="1"/>
</dbReference>
<sequence>MPAMRLCLALVLSLVHGHPAPFNPATASRGFSIGAARNPNYKPNGPVQYMRALAKWGVDIPTNLADIVSSKGSIGTVIAQNQSYDIEYLSPVNIGNPPQEVLLDLDSGSSDLWVFSTETKSAATGSGSRQIWKPELSTTAAKLNDSSWSIIYGDGSYATGNVWQDHVNIGGIIVPDAIVETAVTVSRSLASDDVISGLLGLAYNLPSQVMPAQPTFLESLEPLLDQSVYTVDLRWHDSGLYQFGAIDHSKHVGEITWVALADDARFWEFPFTRFNVGSSRVWLLSSWRAVADTGTTLILLPADLTQLYYAEVPGANFNATYQAWVFPCGADLPDFNVGFEVGDWHAVVPGKYINYVALSEYDPGSTDCYGGIQENGNLPFSILGDVFLKAVFAIFDKDGARVGFADKILEA</sequence>
<dbReference type="PROSITE" id="PS51767">
    <property type="entry name" value="PEPTIDASE_A1"/>
    <property type="match status" value="1"/>
</dbReference>
<evidence type="ECO:0000313" key="9">
    <source>
        <dbReference type="EMBL" id="KAK1772781.1"/>
    </source>
</evidence>
<feature type="active site" evidence="5">
    <location>
        <position position="292"/>
    </location>
</feature>
<keyword evidence="3 6" id="KW-0064">Aspartyl protease</keyword>
<feature type="chain" id="PRO_5042549646" evidence="7">
    <location>
        <begin position="18"/>
        <end position="411"/>
    </location>
</feature>
<dbReference type="SUPFAM" id="SSF50630">
    <property type="entry name" value="Acid proteases"/>
    <property type="match status" value="1"/>
</dbReference>
<evidence type="ECO:0000256" key="2">
    <source>
        <dbReference type="ARBA" id="ARBA00022670"/>
    </source>
</evidence>
<evidence type="ECO:0000256" key="4">
    <source>
        <dbReference type="ARBA" id="ARBA00022801"/>
    </source>
</evidence>
<evidence type="ECO:0000259" key="8">
    <source>
        <dbReference type="PROSITE" id="PS51767"/>
    </source>
</evidence>
<dbReference type="GeneID" id="85313997"/>
<dbReference type="PANTHER" id="PTHR47966:SF2">
    <property type="entry name" value="ASPERGILLOPEPSIN-1-RELATED"/>
    <property type="match status" value="1"/>
</dbReference>
<comment type="similarity">
    <text evidence="1 6">Belongs to the peptidase A1 family.</text>
</comment>
<dbReference type="InterPro" id="IPR001461">
    <property type="entry name" value="Aspartic_peptidase_A1"/>
</dbReference>
<dbReference type="InterPro" id="IPR034163">
    <property type="entry name" value="Aspergillopepsin-like_cat_dom"/>
</dbReference>